<dbReference type="Proteomes" id="UP000187059">
    <property type="component" value="Chromosome"/>
</dbReference>
<dbReference type="KEGG" id="paby:Ga0080574_TMP999"/>
<dbReference type="RefSeq" id="WP_076695777.1">
    <property type="nucleotide sequence ID" value="NZ_CP015093.1"/>
</dbReference>
<evidence type="ECO:0000256" key="5">
    <source>
        <dbReference type="SAM" id="Phobius"/>
    </source>
</evidence>
<evidence type="ECO:0000256" key="3">
    <source>
        <dbReference type="ARBA" id="ARBA00022989"/>
    </source>
</evidence>
<evidence type="ECO:0000259" key="6">
    <source>
        <dbReference type="Pfam" id="PF04893"/>
    </source>
</evidence>
<dbReference type="EMBL" id="CP015093">
    <property type="protein sequence ID" value="APZ51333.1"/>
    <property type="molecule type" value="Genomic_DNA"/>
</dbReference>
<gene>
    <name evidence="7" type="ORF">Ga0080574_TMP999</name>
</gene>
<dbReference type="OrthoDB" id="7872013at2"/>
<feature type="transmembrane region" description="Helical" evidence="5">
    <location>
        <begin position="130"/>
        <end position="150"/>
    </location>
</feature>
<dbReference type="InterPro" id="IPR006977">
    <property type="entry name" value="Yip1_dom"/>
</dbReference>
<keyword evidence="8" id="KW-1185">Reference proteome</keyword>
<proteinExistence type="predicted"/>
<feature type="transmembrane region" description="Helical" evidence="5">
    <location>
        <begin position="33"/>
        <end position="52"/>
    </location>
</feature>
<feature type="transmembrane region" description="Helical" evidence="5">
    <location>
        <begin position="102"/>
        <end position="124"/>
    </location>
</feature>
<name>A0A1P8UPK6_9RHOB</name>
<evidence type="ECO:0000313" key="8">
    <source>
        <dbReference type="Proteomes" id="UP000187059"/>
    </source>
</evidence>
<evidence type="ECO:0000256" key="2">
    <source>
        <dbReference type="ARBA" id="ARBA00022692"/>
    </source>
</evidence>
<dbReference type="AlphaFoldDB" id="A0A1P8UPK6"/>
<comment type="subcellular location">
    <subcellularLocation>
        <location evidence="1">Membrane</location>
        <topology evidence="1">Multi-pass membrane protein</topology>
    </subcellularLocation>
</comment>
<accession>A0A1P8UPK6</accession>
<keyword evidence="4 5" id="KW-0472">Membrane</keyword>
<dbReference type="Pfam" id="PF04893">
    <property type="entry name" value="Yip1"/>
    <property type="match status" value="1"/>
</dbReference>
<feature type="transmembrane region" description="Helical" evidence="5">
    <location>
        <begin position="162"/>
        <end position="186"/>
    </location>
</feature>
<dbReference type="STRING" id="1250539.Ga0080574_TMP999"/>
<organism evidence="7 8">
    <name type="scientific">Salipiger abyssi</name>
    <dbReference type="NCBI Taxonomy" id="1250539"/>
    <lineage>
        <taxon>Bacteria</taxon>
        <taxon>Pseudomonadati</taxon>
        <taxon>Pseudomonadota</taxon>
        <taxon>Alphaproteobacteria</taxon>
        <taxon>Rhodobacterales</taxon>
        <taxon>Roseobacteraceae</taxon>
        <taxon>Salipiger</taxon>
    </lineage>
</organism>
<sequence length="193" mass="19837">MTAAGFLRLAWQTLVAPRDVAKLLLSLRLGHEALLTALALVVVLNALVVGLIQASGLPGAALPFLISPGVIAALLAAMLTASILFMTWLGRILGGQGRAEDIALLLIWLQALRALGQVAVALAAAVSGALASLLVIAALIAGIWIMINFLDVAHGFESLGKALMLLVLGSVALVFALSFVFTLLGVTPNGMSI</sequence>
<evidence type="ECO:0000256" key="1">
    <source>
        <dbReference type="ARBA" id="ARBA00004141"/>
    </source>
</evidence>
<evidence type="ECO:0000256" key="4">
    <source>
        <dbReference type="ARBA" id="ARBA00023136"/>
    </source>
</evidence>
<protein>
    <recommendedName>
        <fullName evidence="6">Yip1 domain-containing protein</fullName>
    </recommendedName>
</protein>
<feature type="transmembrane region" description="Helical" evidence="5">
    <location>
        <begin position="64"/>
        <end position="90"/>
    </location>
</feature>
<dbReference type="GO" id="GO:0016020">
    <property type="term" value="C:membrane"/>
    <property type="evidence" value="ECO:0007669"/>
    <property type="project" value="UniProtKB-SubCell"/>
</dbReference>
<keyword evidence="3 5" id="KW-1133">Transmembrane helix</keyword>
<keyword evidence="2 5" id="KW-0812">Transmembrane</keyword>
<reference evidence="7 8" key="1">
    <citation type="submission" date="2016-04" db="EMBL/GenBank/DDBJ databases">
        <title>Deep-sea bacteria in the southern Pacific.</title>
        <authorList>
            <person name="Tang K."/>
        </authorList>
    </citation>
    <scope>NUCLEOTIDE SEQUENCE [LARGE SCALE GENOMIC DNA]</scope>
    <source>
        <strain evidence="7 8">JLT2014</strain>
    </source>
</reference>
<feature type="domain" description="Yip1" evidence="6">
    <location>
        <begin position="11"/>
        <end position="178"/>
    </location>
</feature>
<evidence type="ECO:0000313" key="7">
    <source>
        <dbReference type="EMBL" id="APZ51333.1"/>
    </source>
</evidence>